<comment type="function">
    <text evidence="7">PPIases accelerate the folding of proteins. It catalyzes the cis-trans isomerization of proline imidic peptide bonds in oligopeptides. Acts as a regulatory subunit for PP2A-like phosphatases modulating their activity or substrate specificity, probably by inducing a conformational change in the catalytic subunit, a direct target of the PPIase. Can reactivate inactive phosphatase PP2A-phosphatase methylesterase complexes (PP2Ai) in presence of ATP and Mg(2+) by dissociating the inactive form from the complex.</text>
</comment>
<dbReference type="PANTHER" id="PTHR10012:SF5">
    <property type="entry name" value="SERINE_THREONINE-PROTEIN PHOSPHATASE 2A ACTIVATOR 2"/>
    <property type="match status" value="1"/>
</dbReference>
<dbReference type="OrthoDB" id="16120at2759"/>
<keyword evidence="5 8" id="KW-0697">Rotamase</keyword>
<dbReference type="EC" id="5.2.1.8" evidence="8"/>
<evidence type="ECO:0000256" key="7">
    <source>
        <dbReference type="ARBA" id="ARBA00025287"/>
    </source>
</evidence>
<feature type="region of interest" description="Disordered" evidence="9">
    <location>
        <begin position="335"/>
        <end position="423"/>
    </location>
</feature>
<evidence type="ECO:0000256" key="4">
    <source>
        <dbReference type="ARBA" id="ARBA00022490"/>
    </source>
</evidence>
<dbReference type="Gene3D" id="1.20.120.1150">
    <property type="match status" value="1"/>
</dbReference>
<keyword evidence="6 8" id="KW-0413">Isomerase</keyword>
<comment type="similarity">
    <text evidence="3 8">Belongs to the PTPA-type PPIase family.</text>
</comment>
<evidence type="ECO:0000313" key="10">
    <source>
        <dbReference type="EMBL" id="KAF6757994.1"/>
    </source>
</evidence>
<comment type="catalytic activity">
    <reaction evidence="1 8">
        <text>[protein]-peptidylproline (omega=180) = [protein]-peptidylproline (omega=0)</text>
        <dbReference type="Rhea" id="RHEA:16237"/>
        <dbReference type="Rhea" id="RHEA-COMP:10747"/>
        <dbReference type="Rhea" id="RHEA-COMP:10748"/>
        <dbReference type="ChEBI" id="CHEBI:83833"/>
        <dbReference type="ChEBI" id="CHEBI:83834"/>
        <dbReference type="EC" id="5.2.1.8"/>
    </reaction>
</comment>
<protein>
    <recommendedName>
        <fullName evidence="8">Serine/threonine-protein phosphatase 2A activator</fullName>
        <ecNumber evidence="8">5.2.1.8</ecNumber>
    </recommendedName>
    <alternativeName>
        <fullName evidence="8">Phosphotyrosyl phosphatase activator</fullName>
    </alternativeName>
</protein>
<dbReference type="GO" id="GO:0005737">
    <property type="term" value="C:cytoplasm"/>
    <property type="evidence" value="ECO:0007669"/>
    <property type="project" value="UniProtKB-SubCell"/>
</dbReference>
<dbReference type="FunFam" id="1.20.120.1150:FF:000002">
    <property type="entry name" value="Serine/threonine-protein phosphatase 2A activator"/>
    <property type="match status" value="1"/>
</dbReference>
<dbReference type="SUPFAM" id="SSF140984">
    <property type="entry name" value="PTPA-like"/>
    <property type="match status" value="1"/>
</dbReference>
<feature type="region of interest" description="Disordered" evidence="9">
    <location>
        <begin position="444"/>
        <end position="465"/>
    </location>
</feature>
<reference evidence="10 11" key="1">
    <citation type="submission" date="2020-07" db="EMBL/GenBank/DDBJ databases">
        <title>Comparative genomics of pyrophilous fungi reveals a link between fire events and developmental genes.</title>
        <authorList>
            <consortium name="DOE Joint Genome Institute"/>
            <person name="Steindorff A.S."/>
            <person name="Carver A."/>
            <person name="Calhoun S."/>
            <person name="Stillman K."/>
            <person name="Liu H."/>
            <person name="Lipzen A."/>
            <person name="Pangilinan J."/>
            <person name="Labutti K."/>
            <person name="Bruns T.D."/>
            <person name="Grigoriev I.V."/>
        </authorList>
    </citation>
    <scope>NUCLEOTIDE SEQUENCE [LARGE SCALE GENOMIC DNA]</scope>
    <source>
        <strain evidence="10 11">CBS 144469</strain>
    </source>
</reference>
<evidence type="ECO:0000313" key="11">
    <source>
        <dbReference type="Proteomes" id="UP000521943"/>
    </source>
</evidence>
<dbReference type="Pfam" id="PF03095">
    <property type="entry name" value="PTPA"/>
    <property type="match status" value="1"/>
</dbReference>
<dbReference type="GO" id="GO:0003755">
    <property type="term" value="F:peptidyl-prolyl cis-trans isomerase activity"/>
    <property type="evidence" value="ECO:0007669"/>
    <property type="project" value="UniProtKB-KW"/>
</dbReference>
<evidence type="ECO:0000256" key="5">
    <source>
        <dbReference type="ARBA" id="ARBA00023110"/>
    </source>
</evidence>
<dbReference type="InterPro" id="IPR037218">
    <property type="entry name" value="PTPA_sf"/>
</dbReference>
<name>A0A8H6I4X6_9AGAR</name>
<proteinExistence type="inferred from homology"/>
<dbReference type="GO" id="GO:0000159">
    <property type="term" value="C:protein phosphatase type 2A complex"/>
    <property type="evidence" value="ECO:0007669"/>
    <property type="project" value="TreeGrafter"/>
</dbReference>
<dbReference type="EMBL" id="JACGCI010000020">
    <property type="protein sequence ID" value="KAF6757994.1"/>
    <property type="molecule type" value="Genomic_DNA"/>
</dbReference>
<evidence type="ECO:0000256" key="8">
    <source>
        <dbReference type="RuleBase" id="RU361210"/>
    </source>
</evidence>
<keyword evidence="4 8" id="KW-0963">Cytoplasm</keyword>
<keyword evidence="11" id="KW-1185">Reference proteome</keyword>
<dbReference type="InterPro" id="IPR043170">
    <property type="entry name" value="PTPA_C_lid"/>
</dbReference>
<evidence type="ECO:0000256" key="6">
    <source>
        <dbReference type="ARBA" id="ARBA00023235"/>
    </source>
</evidence>
<dbReference type="GO" id="GO:0008160">
    <property type="term" value="F:protein tyrosine phosphatase activator activity"/>
    <property type="evidence" value="ECO:0007669"/>
    <property type="project" value="TreeGrafter"/>
</dbReference>
<dbReference type="InterPro" id="IPR004327">
    <property type="entry name" value="Phstyr_phstse_ac"/>
</dbReference>
<sequence>MASQPAQSPPQASSSSTSPKLTPAEPHEYQVPYKWILTPEHLTAFQQSSTHSEILAFIDELNDAVKGVKLTDGVEEVKNSEILQAIFKILEEVEQIAKDTPPVPNAASRFGNPAFRDFYDKVSAASESLHRRYLVPLGLPEDSIEEVRVYFNEMWGNRTRIDYGSGMELNWLCWILCLKKLSLLPSSLNPYIPTHMFFNSYIRLMRLLQSTYWLEPAGSHGVWGLDDYHFLPFLWGSGQLVGHRFIRPRAIHDAEVVEECSRDWMYFACVGFVNSIKTASLRWHSPMLDDISAVKTWDKVNAGMKKMYRAEVLGKLPVMQHFLFGSLLPAPVARLSPSPSPSSPSAAHAHHPSQGRTVEAASNGKETEGNGKEKEGGLDACGHAHAPRNPSGIHPKVLASLQARGEAPPGPHGGEDKGGAGQREVGWGDCCGIPVPSVFAAAQEGEGGQAKGGYALSGVRPVPFD</sequence>
<dbReference type="Proteomes" id="UP000521943">
    <property type="component" value="Unassembled WGS sequence"/>
</dbReference>
<dbReference type="AlphaFoldDB" id="A0A8H6I4X6"/>
<dbReference type="GO" id="GO:0005634">
    <property type="term" value="C:nucleus"/>
    <property type="evidence" value="ECO:0007669"/>
    <property type="project" value="TreeGrafter"/>
</dbReference>
<feature type="compositionally biased region" description="Basic and acidic residues" evidence="9">
    <location>
        <begin position="365"/>
        <end position="377"/>
    </location>
</feature>
<evidence type="ECO:0000256" key="3">
    <source>
        <dbReference type="ARBA" id="ARBA00011019"/>
    </source>
</evidence>
<gene>
    <name evidence="10" type="ORF">DFP72DRAFT_1167842</name>
</gene>
<dbReference type="GO" id="GO:0007052">
    <property type="term" value="P:mitotic spindle organization"/>
    <property type="evidence" value="ECO:0007669"/>
    <property type="project" value="TreeGrafter"/>
</dbReference>
<feature type="compositionally biased region" description="Low complexity" evidence="9">
    <location>
        <begin position="1"/>
        <end position="16"/>
    </location>
</feature>
<comment type="caution">
    <text evidence="10">The sequence shown here is derived from an EMBL/GenBank/DDBJ whole genome shotgun (WGS) entry which is preliminary data.</text>
</comment>
<evidence type="ECO:0000256" key="1">
    <source>
        <dbReference type="ARBA" id="ARBA00000971"/>
    </source>
</evidence>
<accession>A0A8H6I4X6</accession>
<evidence type="ECO:0000256" key="2">
    <source>
        <dbReference type="ARBA" id="ARBA00004496"/>
    </source>
</evidence>
<dbReference type="CDD" id="cd04087">
    <property type="entry name" value="PTPA"/>
    <property type="match status" value="1"/>
</dbReference>
<dbReference type="PANTHER" id="PTHR10012">
    <property type="entry name" value="SERINE/THREONINE-PROTEIN PHOSPHATASE 2A REGULATORY SUBUNIT B"/>
    <property type="match status" value="1"/>
</dbReference>
<evidence type="ECO:0000256" key="9">
    <source>
        <dbReference type="SAM" id="MobiDB-lite"/>
    </source>
</evidence>
<comment type="subcellular location">
    <subcellularLocation>
        <location evidence="2 8">Cytoplasm</location>
    </subcellularLocation>
</comment>
<organism evidence="10 11">
    <name type="scientific">Ephemerocybe angulata</name>
    <dbReference type="NCBI Taxonomy" id="980116"/>
    <lineage>
        <taxon>Eukaryota</taxon>
        <taxon>Fungi</taxon>
        <taxon>Dikarya</taxon>
        <taxon>Basidiomycota</taxon>
        <taxon>Agaricomycotina</taxon>
        <taxon>Agaricomycetes</taxon>
        <taxon>Agaricomycetidae</taxon>
        <taxon>Agaricales</taxon>
        <taxon>Agaricineae</taxon>
        <taxon>Psathyrellaceae</taxon>
        <taxon>Ephemerocybe</taxon>
    </lineage>
</organism>
<feature type="compositionally biased region" description="Low complexity" evidence="9">
    <location>
        <begin position="335"/>
        <end position="347"/>
    </location>
</feature>
<feature type="region of interest" description="Disordered" evidence="9">
    <location>
        <begin position="1"/>
        <end position="24"/>
    </location>
</feature>